<reference evidence="1 2" key="1">
    <citation type="journal article" date="2016" name="Sci. Rep.">
        <title>The Dendrobium catenatum Lindl. genome sequence provides insights into polysaccharide synthase, floral development and adaptive evolution.</title>
        <authorList>
            <person name="Zhang G.Q."/>
            <person name="Xu Q."/>
            <person name="Bian C."/>
            <person name="Tsai W.C."/>
            <person name="Yeh C.M."/>
            <person name="Liu K.W."/>
            <person name="Yoshida K."/>
            <person name="Zhang L.S."/>
            <person name="Chang S.B."/>
            <person name="Chen F."/>
            <person name="Shi Y."/>
            <person name="Su Y.Y."/>
            <person name="Zhang Y.Q."/>
            <person name="Chen L.J."/>
            <person name="Yin Y."/>
            <person name="Lin M."/>
            <person name="Huang H."/>
            <person name="Deng H."/>
            <person name="Wang Z.W."/>
            <person name="Zhu S.L."/>
            <person name="Zhao X."/>
            <person name="Deng C."/>
            <person name="Niu S.C."/>
            <person name="Huang J."/>
            <person name="Wang M."/>
            <person name="Liu G.H."/>
            <person name="Yang H.J."/>
            <person name="Xiao X.J."/>
            <person name="Hsiao Y.Y."/>
            <person name="Wu W.L."/>
            <person name="Chen Y.Y."/>
            <person name="Mitsuda N."/>
            <person name="Ohme-Takagi M."/>
            <person name="Luo Y.B."/>
            <person name="Van de Peer Y."/>
            <person name="Liu Z.J."/>
        </authorList>
    </citation>
    <scope>NUCLEOTIDE SEQUENCE [LARGE SCALE GENOMIC DNA]</scope>
    <source>
        <tissue evidence="1">The whole plant</tissue>
    </source>
</reference>
<protein>
    <submittedName>
        <fullName evidence="1">Uncharacterized protein</fullName>
    </submittedName>
</protein>
<accession>A0A2I0X1H3</accession>
<dbReference type="AlphaFoldDB" id="A0A2I0X1H3"/>
<name>A0A2I0X1H3_9ASPA</name>
<proteinExistence type="predicted"/>
<dbReference type="Proteomes" id="UP000233837">
    <property type="component" value="Unassembled WGS sequence"/>
</dbReference>
<sequence length="114" mass="13467">MQGPHSMLPSAKAALILQRFHRADARCYNPRSFVCCGHGRFSLRMVKKEKRYEKKMTVLSFFACFVFLDDGRREWVGLTYKSLKFWKEKVTENNNWQKVAAGFDSWRLVPITRD</sequence>
<reference evidence="1 2" key="2">
    <citation type="journal article" date="2017" name="Nature">
        <title>The Apostasia genome and the evolution of orchids.</title>
        <authorList>
            <person name="Zhang G.Q."/>
            <person name="Liu K.W."/>
            <person name="Li Z."/>
            <person name="Lohaus R."/>
            <person name="Hsiao Y.Y."/>
            <person name="Niu S.C."/>
            <person name="Wang J.Y."/>
            <person name="Lin Y.C."/>
            <person name="Xu Q."/>
            <person name="Chen L.J."/>
            <person name="Yoshida K."/>
            <person name="Fujiwara S."/>
            <person name="Wang Z.W."/>
            <person name="Zhang Y.Q."/>
            <person name="Mitsuda N."/>
            <person name="Wang M."/>
            <person name="Liu G.H."/>
            <person name="Pecoraro L."/>
            <person name="Huang H.X."/>
            <person name="Xiao X.J."/>
            <person name="Lin M."/>
            <person name="Wu X.Y."/>
            <person name="Wu W.L."/>
            <person name="Chen Y.Y."/>
            <person name="Chang S.B."/>
            <person name="Sakamoto S."/>
            <person name="Ohme-Takagi M."/>
            <person name="Yagi M."/>
            <person name="Zeng S.J."/>
            <person name="Shen C.Y."/>
            <person name="Yeh C.M."/>
            <person name="Luo Y.B."/>
            <person name="Tsai W.C."/>
            <person name="Van de Peer Y."/>
            <person name="Liu Z.J."/>
        </authorList>
    </citation>
    <scope>NUCLEOTIDE SEQUENCE [LARGE SCALE GENOMIC DNA]</scope>
    <source>
        <tissue evidence="1">The whole plant</tissue>
    </source>
</reference>
<gene>
    <name evidence="1" type="ORF">MA16_Dca018695</name>
</gene>
<evidence type="ECO:0000313" key="1">
    <source>
        <dbReference type="EMBL" id="PKU81753.1"/>
    </source>
</evidence>
<organism evidence="1 2">
    <name type="scientific">Dendrobium catenatum</name>
    <dbReference type="NCBI Taxonomy" id="906689"/>
    <lineage>
        <taxon>Eukaryota</taxon>
        <taxon>Viridiplantae</taxon>
        <taxon>Streptophyta</taxon>
        <taxon>Embryophyta</taxon>
        <taxon>Tracheophyta</taxon>
        <taxon>Spermatophyta</taxon>
        <taxon>Magnoliopsida</taxon>
        <taxon>Liliopsida</taxon>
        <taxon>Asparagales</taxon>
        <taxon>Orchidaceae</taxon>
        <taxon>Epidendroideae</taxon>
        <taxon>Malaxideae</taxon>
        <taxon>Dendrobiinae</taxon>
        <taxon>Dendrobium</taxon>
    </lineage>
</organism>
<dbReference type="EMBL" id="KZ502223">
    <property type="protein sequence ID" value="PKU81753.1"/>
    <property type="molecule type" value="Genomic_DNA"/>
</dbReference>
<keyword evidence="2" id="KW-1185">Reference proteome</keyword>
<evidence type="ECO:0000313" key="2">
    <source>
        <dbReference type="Proteomes" id="UP000233837"/>
    </source>
</evidence>